<evidence type="ECO:0000256" key="3">
    <source>
        <dbReference type="ARBA" id="ARBA00022475"/>
    </source>
</evidence>
<evidence type="ECO:0000256" key="4">
    <source>
        <dbReference type="ARBA" id="ARBA00022622"/>
    </source>
</evidence>
<dbReference type="Gramene" id="PSS11500">
    <property type="protein sequence ID" value="PSS11500"/>
    <property type="gene ID" value="CEY00_Acc15774"/>
</dbReference>
<dbReference type="PANTHER" id="PTHR33044">
    <property type="entry name" value="BIFUNCTIONAL INHIBITOR/LIPID-TRANSFER PROTEIN/SEED STORAGE 2S ALBUMIN SUPERFAMILY PROTEIN-RELATED"/>
    <property type="match status" value="1"/>
</dbReference>
<protein>
    <submittedName>
        <fullName evidence="12">Lipid transfer-like protein</fullName>
    </submittedName>
</protein>
<keyword evidence="7" id="KW-0325">Glycoprotein</keyword>
<evidence type="ECO:0000256" key="7">
    <source>
        <dbReference type="ARBA" id="ARBA00023180"/>
    </source>
</evidence>
<dbReference type="SUPFAM" id="SSF47699">
    <property type="entry name" value="Bifunctional inhibitor/lipid-transfer protein/seed storage 2S albumin"/>
    <property type="match status" value="1"/>
</dbReference>
<dbReference type="InParanoid" id="A0A2R6QNK8"/>
<dbReference type="OrthoDB" id="690947at2759"/>
<evidence type="ECO:0000259" key="11">
    <source>
        <dbReference type="Pfam" id="PF14368"/>
    </source>
</evidence>
<accession>A0A2R6QNK8</accession>
<keyword evidence="3" id="KW-1003">Cell membrane</keyword>
<feature type="region of interest" description="Disordered" evidence="9">
    <location>
        <begin position="106"/>
        <end position="127"/>
    </location>
</feature>
<dbReference type="GO" id="GO:0098552">
    <property type="term" value="C:side of membrane"/>
    <property type="evidence" value="ECO:0007669"/>
    <property type="project" value="UniProtKB-KW"/>
</dbReference>
<gene>
    <name evidence="12" type="ORF">CEY00_Acc15774</name>
</gene>
<dbReference type="EMBL" id="NKQK01000014">
    <property type="protein sequence ID" value="PSS11500.1"/>
    <property type="molecule type" value="Genomic_DNA"/>
</dbReference>
<organism evidence="12 13">
    <name type="scientific">Actinidia chinensis var. chinensis</name>
    <name type="common">Chinese soft-hair kiwi</name>
    <dbReference type="NCBI Taxonomy" id="1590841"/>
    <lineage>
        <taxon>Eukaryota</taxon>
        <taxon>Viridiplantae</taxon>
        <taxon>Streptophyta</taxon>
        <taxon>Embryophyta</taxon>
        <taxon>Tracheophyta</taxon>
        <taxon>Spermatophyta</taxon>
        <taxon>Magnoliopsida</taxon>
        <taxon>eudicotyledons</taxon>
        <taxon>Gunneridae</taxon>
        <taxon>Pentapetalae</taxon>
        <taxon>asterids</taxon>
        <taxon>Ericales</taxon>
        <taxon>Actinidiaceae</taxon>
        <taxon>Actinidia</taxon>
    </lineage>
</organism>
<evidence type="ECO:0000256" key="2">
    <source>
        <dbReference type="ARBA" id="ARBA00009748"/>
    </source>
</evidence>
<evidence type="ECO:0000256" key="8">
    <source>
        <dbReference type="ARBA" id="ARBA00023288"/>
    </source>
</evidence>
<evidence type="ECO:0000256" key="10">
    <source>
        <dbReference type="SAM" id="SignalP"/>
    </source>
</evidence>
<dbReference type="FunCoup" id="A0A2R6QNK8">
    <property type="interactions" value="226"/>
</dbReference>
<comment type="similarity">
    <text evidence="2">Belongs to the plant LTP family.</text>
</comment>
<feature type="chain" id="PRO_5015330379" evidence="10">
    <location>
        <begin position="25"/>
        <end position="149"/>
    </location>
</feature>
<evidence type="ECO:0000313" key="13">
    <source>
        <dbReference type="Proteomes" id="UP000241394"/>
    </source>
</evidence>
<name>A0A2R6QNK8_ACTCC</name>
<feature type="domain" description="Bifunctional inhibitor/plant lipid transfer protein/seed storage helical" evidence="11">
    <location>
        <begin position="13"/>
        <end position="102"/>
    </location>
</feature>
<dbReference type="InterPro" id="IPR016140">
    <property type="entry name" value="Bifunc_inhib/LTP/seed_store"/>
</dbReference>
<evidence type="ECO:0000256" key="9">
    <source>
        <dbReference type="SAM" id="MobiDB-lite"/>
    </source>
</evidence>
<keyword evidence="4" id="KW-0472">Membrane</keyword>
<keyword evidence="13" id="KW-1185">Reference proteome</keyword>
<proteinExistence type="inferred from homology"/>
<feature type="signal peptide" evidence="10">
    <location>
        <begin position="1"/>
        <end position="24"/>
    </location>
</feature>
<evidence type="ECO:0000256" key="6">
    <source>
        <dbReference type="ARBA" id="ARBA00023157"/>
    </source>
</evidence>
<keyword evidence="4" id="KW-0336">GPI-anchor</keyword>
<dbReference type="InterPro" id="IPR036312">
    <property type="entry name" value="Bifun_inhib/LTP/seed_sf"/>
</dbReference>
<comment type="subcellular location">
    <subcellularLocation>
        <location evidence="1">Cell membrane</location>
        <topology evidence="1">Lipid-anchor</topology>
        <topology evidence="1">GPI-anchor</topology>
    </subcellularLocation>
</comment>
<evidence type="ECO:0000256" key="5">
    <source>
        <dbReference type="ARBA" id="ARBA00022729"/>
    </source>
</evidence>
<dbReference type="Proteomes" id="UP000241394">
    <property type="component" value="Chromosome LG14"/>
</dbReference>
<dbReference type="InterPro" id="IPR043325">
    <property type="entry name" value="LTSS"/>
</dbReference>
<comment type="caution">
    <text evidence="12">The sequence shown here is derived from an EMBL/GenBank/DDBJ whole genome shotgun (WGS) entry which is preliminary data.</text>
</comment>
<dbReference type="Pfam" id="PF14368">
    <property type="entry name" value="LTP_2"/>
    <property type="match status" value="1"/>
</dbReference>
<evidence type="ECO:0000256" key="1">
    <source>
        <dbReference type="ARBA" id="ARBA00004609"/>
    </source>
</evidence>
<keyword evidence="8" id="KW-0449">Lipoprotein</keyword>
<reference evidence="13" key="2">
    <citation type="journal article" date="2018" name="BMC Genomics">
        <title>A manually annotated Actinidia chinensis var. chinensis (kiwifruit) genome highlights the challenges associated with draft genomes and gene prediction in plants.</title>
        <authorList>
            <person name="Pilkington S.M."/>
            <person name="Crowhurst R."/>
            <person name="Hilario E."/>
            <person name="Nardozza S."/>
            <person name="Fraser L."/>
            <person name="Peng Y."/>
            <person name="Gunaseelan K."/>
            <person name="Simpson R."/>
            <person name="Tahir J."/>
            <person name="Deroles S.C."/>
            <person name="Templeton K."/>
            <person name="Luo Z."/>
            <person name="Davy M."/>
            <person name="Cheng C."/>
            <person name="McNeilage M."/>
            <person name="Scaglione D."/>
            <person name="Liu Y."/>
            <person name="Zhang Q."/>
            <person name="Datson P."/>
            <person name="De Silva N."/>
            <person name="Gardiner S.E."/>
            <person name="Bassett H."/>
            <person name="Chagne D."/>
            <person name="McCallum J."/>
            <person name="Dzierzon H."/>
            <person name="Deng C."/>
            <person name="Wang Y.Y."/>
            <person name="Barron L."/>
            <person name="Manako K."/>
            <person name="Bowen J."/>
            <person name="Foster T.M."/>
            <person name="Erridge Z.A."/>
            <person name="Tiffin H."/>
            <person name="Waite C.N."/>
            <person name="Davies K.M."/>
            <person name="Grierson E.P."/>
            <person name="Laing W.A."/>
            <person name="Kirk R."/>
            <person name="Chen X."/>
            <person name="Wood M."/>
            <person name="Montefiori M."/>
            <person name="Brummell D.A."/>
            <person name="Schwinn K.E."/>
            <person name="Catanach A."/>
            <person name="Fullerton C."/>
            <person name="Li D."/>
            <person name="Meiyalaghan S."/>
            <person name="Nieuwenhuizen N."/>
            <person name="Read N."/>
            <person name="Prakash R."/>
            <person name="Hunter D."/>
            <person name="Zhang H."/>
            <person name="McKenzie M."/>
            <person name="Knabel M."/>
            <person name="Harris A."/>
            <person name="Allan A.C."/>
            <person name="Gleave A."/>
            <person name="Chen A."/>
            <person name="Janssen B.J."/>
            <person name="Plunkett B."/>
            <person name="Ampomah-Dwamena C."/>
            <person name="Voogd C."/>
            <person name="Leif D."/>
            <person name="Lafferty D."/>
            <person name="Souleyre E.J.F."/>
            <person name="Varkonyi-Gasic E."/>
            <person name="Gambi F."/>
            <person name="Hanley J."/>
            <person name="Yao J.L."/>
            <person name="Cheung J."/>
            <person name="David K.M."/>
            <person name="Warren B."/>
            <person name="Marsh K."/>
            <person name="Snowden K.C."/>
            <person name="Lin-Wang K."/>
            <person name="Brian L."/>
            <person name="Martinez-Sanchez M."/>
            <person name="Wang M."/>
            <person name="Ileperuma N."/>
            <person name="Macnee N."/>
            <person name="Campin R."/>
            <person name="McAtee P."/>
            <person name="Drummond R.S.M."/>
            <person name="Espley R.V."/>
            <person name="Ireland H.S."/>
            <person name="Wu R."/>
            <person name="Atkinson R.G."/>
            <person name="Karunairetnam S."/>
            <person name="Bulley S."/>
            <person name="Chunkath S."/>
            <person name="Hanley Z."/>
            <person name="Storey R."/>
            <person name="Thrimawithana A.H."/>
            <person name="Thomson S."/>
            <person name="David C."/>
            <person name="Testolin R."/>
            <person name="Huang H."/>
            <person name="Hellens R.P."/>
            <person name="Schaffer R.J."/>
        </authorList>
    </citation>
    <scope>NUCLEOTIDE SEQUENCE [LARGE SCALE GENOMIC DNA]</scope>
    <source>
        <strain evidence="13">cv. Red5</strain>
    </source>
</reference>
<evidence type="ECO:0000313" key="12">
    <source>
        <dbReference type="EMBL" id="PSS11500.1"/>
    </source>
</evidence>
<keyword evidence="6" id="KW-1015">Disulfide bond</keyword>
<dbReference type="CDD" id="cd00010">
    <property type="entry name" value="AAI_LTSS"/>
    <property type="match status" value="1"/>
</dbReference>
<dbReference type="STRING" id="1590841.A0A2R6QNK8"/>
<dbReference type="AlphaFoldDB" id="A0A2R6QNK8"/>
<dbReference type="Gene3D" id="1.10.110.10">
    <property type="entry name" value="Plant lipid-transfer and hydrophobic proteins"/>
    <property type="match status" value="1"/>
</dbReference>
<dbReference type="OMA" id="CASKLIP"/>
<dbReference type="GO" id="GO:0005886">
    <property type="term" value="C:plasma membrane"/>
    <property type="evidence" value="ECO:0007669"/>
    <property type="project" value="UniProtKB-SubCell"/>
</dbReference>
<keyword evidence="5 10" id="KW-0732">Signal</keyword>
<sequence length="149" mass="15351">MGCTKFSVVAAVVVAAVLMVVAEGQSSTPSCGQKLIPCANYINATNPPSSCCEPLREAVTKEITCLCNLYNTPGLLASFGINITQALLLPGRCKISGDLNSCVKASAPTSPSSSEPPPATPGNDKNGVDRIAGTGISSLLLFWASLMLY</sequence>
<reference evidence="12 13" key="1">
    <citation type="submission" date="2017-07" db="EMBL/GenBank/DDBJ databases">
        <title>An improved, manually edited Actinidia chinensis var. chinensis (kiwifruit) genome highlights the challenges associated with draft genomes and gene prediction in plants.</title>
        <authorList>
            <person name="Pilkington S."/>
            <person name="Crowhurst R."/>
            <person name="Hilario E."/>
            <person name="Nardozza S."/>
            <person name="Fraser L."/>
            <person name="Peng Y."/>
            <person name="Gunaseelan K."/>
            <person name="Simpson R."/>
            <person name="Tahir J."/>
            <person name="Deroles S."/>
            <person name="Templeton K."/>
            <person name="Luo Z."/>
            <person name="Davy M."/>
            <person name="Cheng C."/>
            <person name="Mcneilage M."/>
            <person name="Scaglione D."/>
            <person name="Liu Y."/>
            <person name="Zhang Q."/>
            <person name="Datson P."/>
            <person name="De Silva N."/>
            <person name="Gardiner S."/>
            <person name="Bassett H."/>
            <person name="Chagne D."/>
            <person name="Mccallum J."/>
            <person name="Dzierzon H."/>
            <person name="Deng C."/>
            <person name="Wang Y.-Y."/>
            <person name="Barron N."/>
            <person name="Manako K."/>
            <person name="Bowen J."/>
            <person name="Foster T."/>
            <person name="Erridge Z."/>
            <person name="Tiffin H."/>
            <person name="Waite C."/>
            <person name="Davies K."/>
            <person name="Grierson E."/>
            <person name="Laing W."/>
            <person name="Kirk R."/>
            <person name="Chen X."/>
            <person name="Wood M."/>
            <person name="Montefiori M."/>
            <person name="Brummell D."/>
            <person name="Schwinn K."/>
            <person name="Catanach A."/>
            <person name="Fullerton C."/>
            <person name="Li D."/>
            <person name="Meiyalaghan S."/>
            <person name="Nieuwenhuizen N."/>
            <person name="Read N."/>
            <person name="Prakash R."/>
            <person name="Hunter D."/>
            <person name="Zhang H."/>
            <person name="Mckenzie M."/>
            <person name="Knabel M."/>
            <person name="Harris A."/>
            <person name="Allan A."/>
            <person name="Chen A."/>
            <person name="Janssen B."/>
            <person name="Plunkett B."/>
            <person name="Dwamena C."/>
            <person name="Voogd C."/>
            <person name="Leif D."/>
            <person name="Lafferty D."/>
            <person name="Souleyre E."/>
            <person name="Varkonyi-Gasic E."/>
            <person name="Gambi F."/>
            <person name="Hanley J."/>
            <person name="Yao J.-L."/>
            <person name="Cheung J."/>
            <person name="David K."/>
            <person name="Warren B."/>
            <person name="Marsh K."/>
            <person name="Snowden K."/>
            <person name="Lin-Wang K."/>
            <person name="Brian L."/>
            <person name="Martinez-Sanchez M."/>
            <person name="Wang M."/>
            <person name="Ileperuma N."/>
            <person name="Macnee N."/>
            <person name="Campin R."/>
            <person name="Mcatee P."/>
            <person name="Drummond R."/>
            <person name="Espley R."/>
            <person name="Ireland H."/>
            <person name="Wu R."/>
            <person name="Atkinson R."/>
            <person name="Karunairetnam S."/>
            <person name="Bulley S."/>
            <person name="Chunkath S."/>
            <person name="Hanley Z."/>
            <person name="Storey R."/>
            <person name="Thrimawithana A."/>
            <person name="Thomson S."/>
            <person name="David C."/>
            <person name="Testolin R."/>
        </authorList>
    </citation>
    <scope>NUCLEOTIDE SEQUENCE [LARGE SCALE GENOMIC DNA]</scope>
    <source>
        <strain evidence="13">cv. Red5</strain>
        <tissue evidence="12">Young leaf</tissue>
    </source>
</reference>